<evidence type="ECO:0008006" key="2">
    <source>
        <dbReference type="Google" id="ProtNLM"/>
    </source>
</evidence>
<accession>A0A5J4RPD7</accession>
<organism evidence="1">
    <name type="scientific">termite gut metagenome</name>
    <dbReference type="NCBI Taxonomy" id="433724"/>
    <lineage>
        <taxon>unclassified sequences</taxon>
        <taxon>metagenomes</taxon>
        <taxon>organismal metagenomes</taxon>
    </lineage>
</organism>
<reference evidence="1" key="1">
    <citation type="submission" date="2019-03" db="EMBL/GenBank/DDBJ databases">
        <title>Single cell metagenomics reveals metabolic interactions within the superorganism composed of flagellate Streblomastix strix and complex community of Bacteroidetes bacteria on its surface.</title>
        <authorList>
            <person name="Treitli S.C."/>
            <person name="Kolisko M."/>
            <person name="Husnik F."/>
            <person name="Keeling P."/>
            <person name="Hampl V."/>
        </authorList>
    </citation>
    <scope>NUCLEOTIDE SEQUENCE</scope>
    <source>
        <strain evidence="1">STM</strain>
    </source>
</reference>
<protein>
    <recommendedName>
        <fullName evidence="2">DNA-binding protein</fullName>
    </recommendedName>
</protein>
<gene>
    <name evidence="1" type="ORF">EZS27_016266</name>
</gene>
<sequence length="346" mass="39800">MGRDLTVSNIERQNVLNNRIAVDTIRRKLELSAMLFGNEYCFTTQMVAGFYEVDERTIKRYLENHEQELRHNGYFLCRGKHLKEFKLLFGHVINVPTKTTVLGLFNFRSFLNIGMLLSESEKAKQLRNLILDIVISGINEKTGGGTKYINRKDANYLSSAIVEINYRKVLTSAINKCVDGHPTIKYANITDYIYKTIFKENAKEYREVLKLEDKDSARSTMYAEVLLLIASFENGVGYEIKNKAEKNGGKLLSIQEVYAIIDAFGEHPFQLPYLNDARTKMASRDFGFRDAYHGNIAEYLCAVSPEEFDRFIGNKSIDFDAILEENKDILKRLKQSESEEHTIHIL</sequence>
<comment type="caution">
    <text evidence="1">The sequence shown here is derived from an EMBL/GenBank/DDBJ whole genome shotgun (WGS) entry which is preliminary data.</text>
</comment>
<dbReference type="EMBL" id="SNRY01000885">
    <property type="protein sequence ID" value="KAA6335519.1"/>
    <property type="molecule type" value="Genomic_DNA"/>
</dbReference>
<proteinExistence type="predicted"/>
<evidence type="ECO:0000313" key="1">
    <source>
        <dbReference type="EMBL" id="KAA6335519.1"/>
    </source>
</evidence>
<name>A0A5J4RPD7_9ZZZZ</name>
<dbReference type="AlphaFoldDB" id="A0A5J4RPD7"/>